<protein>
    <recommendedName>
        <fullName evidence="2">SAYSvFN domain-containing protein</fullName>
    </recommendedName>
</protein>
<dbReference type="STRING" id="104452.A0A0L7KGR0"/>
<evidence type="ECO:0000256" key="1">
    <source>
        <dbReference type="SAM" id="Phobius"/>
    </source>
</evidence>
<keyword evidence="1" id="KW-0472">Membrane</keyword>
<dbReference type="InterPro" id="IPR039159">
    <property type="entry name" value="SAYSD1"/>
</dbReference>
<evidence type="ECO:0000313" key="3">
    <source>
        <dbReference type="EMBL" id="KOB62104.1"/>
    </source>
</evidence>
<keyword evidence="1" id="KW-1133">Transmembrane helix</keyword>
<dbReference type="EMBL" id="JTDY01009951">
    <property type="protein sequence ID" value="KOB62104.1"/>
    <property type="molecule type" value="Genomic_DNA"/>
</dbReference>
<sequence>MEAKLREYRAVRRRKELIDNAKEKLEKTKDKLVNFLVPTIFKDMDKDKNEEEVLLDPCDAASETSEVESFAEPNQESWKYFILKWSLYSVIWVSLFMYFIMVQFGAVFFTLSVLVGIYLNTRTRPRKSGEVSAYSVFNRDCQSINGTLDAEQLQRQ</sequence>
<comment type="caution">
    <text evidence="3">The sequence shown here is derived from an EMBL/GenBank/DDBJ whole genome shotgun (WGS) entry which is preliminary data.</text>
</comment>
<dbReference type="Proteomes" id="UP000037510">
    <property type="component" value="Unassembled WGS sequence"/>
</dbReference>
<reference evidence="3 4" key="1">
    <citation type="journal article" date="2015" name="Genome Biol. Evol.">
        <title>The genome of winter moth (Operophtera brumata) provides a genomic perspective on sexual dimorphism and phenology.</title>
        <authorList>
            <person name="Derks M.F."/>
            <person name="Smit S."/>
            <person name="Salis L."/>
            <person name="Schijlen E."/>
            <person name="Bossers A."/>
            <person name="Mateman C."/>
            <person name="Pijl A.S."/>
            <person name="de Ridder D."/>
            <person name="Groenen M.A."/>
            <person name="Visser M.E."/>
            <person name="Megens H.J."/>
        </authorList>
    </citation>
    <scope>NUCLEOTIDE SEQUENCE [LARGE SCALE GENOMIC DNA]</scope>
    <source>
        <strain evidence="3">WM2013NL</strain>
        <tissue evidence="3">Head and thorax</tissue>
    </source>
</reference>
<evidence type="ECO:0000313" key="4">
    <source>
        <dbReference type="Proteomes" id="UP000037510"/>
    </source>
</evidence>
<evidence type="ECO:0000259" key="2">
    <source>
        <dbReference type="Pfam" id="PF10260"/>
    </source>
</evidence>
<gene>
    <name evidence="3" type="ORF">OBRU01_25458</name>
</gene>
<accession>A0A0L7KGR0</accession>
<dbReference type="AlphaFoldDB" id="A0A0L7KGR0"/>
<feature type="domain" description="SAYSvFN" evidence="2">
    <location>
        <begin position="89"/>
        <end position="156"/>
    </location>
</feature>
<keyword evidence="4" id="KW-1185">Reference proteome</keyword>
<dbReference type="PANTHER" id="PTHR13527">
    <property type="entry name" value="SAYSVFN DOMAIN-CONTAINING PROTEIN 1"/>
    <property type="match status" value="1"/>
</dbReference>
<dbReference type="InterPro" id="IPR019387">
    <property type="entry name" value="SAYSvFN_dom"/>
</dbReference>
<organism evidence="3 4">
    <name type="scientific">Operophtera brumata</name>
    <name type="common">Winter moth</name>
    <name type="synonym">Phalaena brumata</name>
    <dbReference type="NCBI Taxonomy" id="104452"/>
    <lineage>
        <taxon>Eukaryota</taxon>
        <taxon>Metazoa</taxon>
        <taxon>Ecdysozoa</taxon>
        <taxon>Arthropoda</taxon>
        <taxon>Hexapoda</taxon>
        <taxon>Insecta</taxon>
        <taxon>Pterygota</taxon>
        <taxon>Neoptera</taxon>
        <taxon>Endopterygota</taxon>
        <taxon>Lepidoptera</taxon>
        <taxon>Glossata</taxon>
        <taxon>Ditrysia</taxon>
        <taxon>Geometroidea</taxon>
        <taxon>Geometridae</taxon>
        <taxon>Larentiinae</taxon>
        <taxon>Operophtera</taxon>
    </lineage>
</organism>
<keyword evidence="1" id="KW-0812">Transmembrane</keyword>
<name>A0A0L7KGR0_OPEBR</name>
<dbReference type="Pfam" id="PF10260">
    <property type="entry name" value="SAYSvFN"/>
    <property type="match status" value="1"/>
</dbReference>
<feature type="transmembrane region" description="Helical" evidence="1">
    <location>
        <begin position="90"/>
        <end position="119"/>
    </location>
</feature>
<dbReference type="PANTHER" id="PTHR13527:SF0">
    <property type="entry name" value="SAYSVFN DOMAIN-CONTAINING PROTEIN 1"/>
    <property type="match status" value="1"/>
</dbReference>
<proteinExistence type="predicted"/>
<feature type="non-terminal residue" evidence="3">
    <location>
        <position position="156"/>
    </location>
</feature>